<dbReference type="AlphaFoldDB" id="A0A9N7V0K0"/>
<name>A0A9N7V0K0_PLEPL</name>
<dbReference type="Proteomes" id="UP001153269">
    <property type="component" value="Unassembled WGS sequence"/>
</dbReference>
<reference evidence="2" key="1">
    <citation type="submission" date="2020-03" db="EMBL/GenBank/DDBJ databases">
        <authorList>
            <person name="Weist P."/>
        </authorList>
    </citation>
    <scope>NUCLEOTIDE SEQUENCE</scope>
</reference>
<accession>A0A9N7V0K0</accession>
<evidence type="ECO:0000313" key="2">
    <source>
        <dbReference type="EMBL" id="CAB1443163.1"/>
    </source>
</evidence>
<protein>
    <submittedName>
        <fullName evidence="2">Uncharacterized protein</fullName>
    </submittedName>
</protein>
<gene>
    <name evidence="2" type="ORF">PLEPLA_LOCUS30878</name>
</gene>
<evidence type="ECO:0000313" key="3">
    <source>
        <dbReference type="Proteomes" id="UP001153269"/>
    </source>
</evidence>
<dbReference type="EMBL" id="CADEAL010003013">
    <property type="protein sequence ID" value="CAB1443163.1"/>
    <property type="molecule type" value="Genomic_DNA"/>
</dbReference>
<sequence>MSEHRGLDLQSGPRPSNADTQKYVWAVSVSADGDGRQPQLLGFTLISSQTVLIVLHLHSEVTGGQLNFITATAATARPAEPLNNTSVTTWQALGSMLTASGGSEDRQQQQSVLV</sequence>
<proteinExistence type="predicted"/>
<keyword evidence="3" id="KW-1185">Reference proteome</keyword>
<evidence type="ECO:0000256" key="1">
    <source>
        <dbReference type="SAM" id="MobiDB-lite"/>
    </source>
</evidence>
<comment type="caution">
    <text evidence="2">The sequence shown here is derived from an EMBL/GenBank/DDBJ whole genome shotgun (WGS) entry which is preliminary data.</text>
</comment>
<feature type="region of interest" description="Disordered" evidence="1">
    <location>
        <begin position="1"/>
        <end position="20"/>
    </location>
</feature>
<organism evidence="2 3">
    <name type="scientific">Pleuronectes platessa</name>
    <name type="common">European plaice</name>
    <dbReference type="NCBI Taxonomy" id="8262"/>
    <lineage>
        <taxon>Eukaryota</taxon>
        <taxon>Metazoa</taxon>
        <taxon>Chordata</taxon>
        <taxon>Craniata</taxon>
        <taxon>Vertebrata</taxon>
        <taxon>Euteleostomi</taxon>
        <taxon>Actinopterygii</taxon>
        <taxon>Neopterygii</taxon>
        <taxon>Teleostei</taxon>
        <taxon>Neoteleostei</taxon>
        <taxon>Acanthomorphata</taxon>
        <taxon>Carangaria</taxon>
        <taxon>Pleuronectiformes</taxon>
        <taxon>Pleuronectoidei</taxon>
        <taxon>Pleuronectidae</taxon>
        <taxon>Pleuronectes</taxon>
    </lineage>
</organism>